<keyword evidence="3" id="KW-1185">Reference proteome</keyword>
<dbReference type="PANTHER" id="PTHR43072">
    <property type="entry name" value="N-ACETYLTRANSFERASE"/>
    <property type="match status" value="1"/>
</dbReference>
<name>A0A6A8DEH3_9BACI</name>
<dbReference type="InterPro" id="IPR000182">
    <property type="entry name" value="GNAT_dom"/>
</dbReference>
<dbReference type="GO" id="GO:0016747">
    <property type="term" value="F:acyltransferase activity, transferring groups other than amino-acyl groups"/>
    <property type="evidence" value="ECO:0007669"/>
    <property type="project" value="InterPro"/>
</dbReference>
<dbReference type="OrthoDB" id="9799092at2"/>
<reference evidence="2" key="1">
    <citation type="submission" date="2019-11" db="EMBL/GenBank/DDBJ databases">
        <authorList>
            <person name="Li J."/>
        </authorList>
    </citation>
    <scope>NUCLEOTIDE SEQUENCE</scope>
    <source>
        <strain evidence="2">B6B</strain>
    </source>
</reference>
<dbReference type="PANTHER" id="PTHR43072:SF60">
    <property type="entry name" value="L-2,4-DIAMINOBUTYRIC ACID ACETYLTRANSFERASE"/>
    <property type="match status" value="1"/>
</dbReference>
<proteinExistence type="predicted"/>
<dbReference type="PROSITE" id="PS51186">
    <property type="entry name" value="GNAT"/>
    <property type="match status" value="1"/>
</dbReference>
<feature type="domain" description="N-acetyltransferase" evidence="1">
    <location>
        <begin position="4"/>
        <end position="169"/>
    </location>
</feature>
<dbReference type="EMBL" id="WJNG01000014">
    <property type="protein sequence ID" value="MRH44095.1"/>
    <property type="molecule type" value="Genomic_DNA"/>
</dbReference>
<evidence type="ECO:0000259" key="1">
    <source>
        <dbReference type="PROSITE" id="PS51186"/>
    </source>
</evidence>
<gene>
    <name evidence="2" type="ORF">GH741_15750</name>
</gene>
<dbReference type="InterPro" id="IPR016181">
    <property type="entry name" value="Acyl_CoA_acyltransferase"/>
</dbReference>
<evidence type="ECO:0000313" key="3">
    <source>
        <dbReference type="Proteomes" id="UP000799092"/>
    </source>
</evidence>
<organism evidence="2 3">
    <name type="scientific">Aquibacillus halophilus</name>
    <dbReference type="NCBI Taxonomy" id="930132"/>
    <lineage>
        <taxon>Bacteria</taxon>
        <taxon>Bacillati</taxon>
        <taxon>Bacillota</taxon>
        <taxon>Bacilli</taxon>
        <taxon>Bacillales</taxon>
        <taxon>Bacillaceae</taxon>
        <taxon>Aquibacillus</taxon>
    </lineage>
</organism>
<comment type="caution">
    <text evidence="2">The sequence shown here is derived from an EMBL/GenBank/DDBJ whole genome shotgun (WGS) entry which is preliminary data.</text>
</comment>
<dbReference type="Gene3D" id="3.40.630.30">
    <property type="match status" value="1"/>
</dbReference>
<dbReference type="CDD" id="cd04301">
    <property type="entry name" value="NAT_SF"/>
    <property type="match status" value="1"/>
</dbReference>
<protein>
    <submittedName>
        <fullName evidence="2">GNAT family N-acetyltransferase</fullName>
    </submittedName>
</protein>
<dbReference type="Pfam" id="PF00583">
    <property type="entry name" value="Acetyltransf_1"/>
    <property type="match status" value="1"/>
</dbReference>
<sequence length="169" mass="19114">MRLLEIKQLTATDSSAYWEIRLEALQKNPSAFITTYQDALNKVNPVNETAERFANGNNYTYGAYLKNNLVGVVTMLRQTHPKFKHKAEILAMYVSNEIRGLGIGTKLLDKTIEQAKLVGIEQLQLGVVSTNIPAIALYKKVGFSIYGTEIRAIKMNDSYEDEELMVYFI</sequence>
<dbReference type="SUPFAM" id="SSF55729">
    <property type="entry name" value="Acyl-CoA N-acyltransferases (Nat)"/>
    <property type="match status" value="1"/>
</dbReference>
<keyword evidence="2" id="KW-0808">Transferase</keyword>
<evidence type="ECO:0000313" key="2">
    <source>
        <dbReference type="EMBL" id="MRH44095.1"/>
    </source>
</evidence>
<accession>A0A6A8DEH3</accession>
<dbReference type="Proteomes" id="UP000799092">
    <property type="component" value="Unassembled WGS sequence"/>
</dbReference>
<dbReference type="AlphaFoldDB" id="A0A6A8DEH3"/>